<dbReference type="InParanoid" id="K1WZT9"/>
<dbReference type="STRING" id="1072389.K1WZT9"/>
<evidence type="ECO:0000313" key="3">
    <source>
        <dbReference type="EMBL" id="EKD18506.1"/>
    </source>
</evidence>
<feature type="domain" description="DUF7918" evidence="2">
    <location>
        <begin position="9"/>
        <end position="140"/>
    </location>
</feature>
<protein>
    <recommendedName>
        <fullName evidence="2">DUF7918 domain-containing protein</fullName>
    </recommendedName>
</protein>
<feature type="compositionally biased region" description="Low complexity" evidence="1">
    <location>
        <begin position="276"/>
        <end position="285"/>
    </location>
</feature>
<dbReference type="OrthoDB" id="3364132at2759"/>
<accession>K1WZT9</accession>
<feature type="domain" description="DUF7918" evidence="2">
    <location>
        <begin position="159"/>
        <end position="269"/>
    </location>
</feature>
<keyword evidence="4" id="KW-1185">Reference proteome</keyword>
<organism evidence="3 4">
    <name type="scientific">Marssonina brunnea f. sp. multigermtubi (strain MB_m1)</name>
    <name type="common">Marssonina leaf spot fungus</name>
    <dbReference type="NCBI Taxonomy" id="1072389"/>
    <lineage>
        <taxon>Eukaryota</taxon>
        <taxon>Fungi</taxon>
        <taxon>Dikarya</taxon>
        <taxon>Ascomycota</taxon>
        <taxon>Pezizomycotina</taxon>
        <taxon>Leotiomycetes</taxon>
        <taxon>Helotiales</taxon>
        <taxon>Drepanopezizaceae</taxon>
        <taxon>Drepanopeziza</taxon>
    </lineage>
</organism>
<proteinExistence type="predicted"/>
<dbReference type="Proteomes" id="UP000006753">
    <property type="component" value="Unassembled WGS sequence"/>
</dbReference>
<dbReference type="OMA" id="YEARCVI"/>
<dbReference type="PANTHER" id="PTHR36223:SF1">
    <property type="entry name" value="TRANSCRIPTION ELONGATION FACTOR EAF N-TERMINAL DOMAIN-CONTAINING PROTEIN"/>
    <property type="match status" value="1"/>
</dbReference>
<sequence length="345" mass="38044">MAVTPWVPGLTIAVCIDGTVLHEYDDDEDVEVQPGLGGEHQASRTTSKYIESTSDKDFVVKVSLDTTFRMDCPAYHFEVFIDGQWMYGAVVAQSFYASYFSAGQLIRPLSFDICGTIQPAPGIPGRDFLRSFRFSRIETSKLLTPYMHIERILILSALDEDMLKDVAEDSRFMKEAGEIKILVHRGGEVSAAISQASAIRTHAPAKVHEKSLKGQAKSHTTSLGPAKELAPLNYSASKMIDGKEYPRAICRFKYRSIAALKSLLIVPRTPSPEPPIILESPSPTSNGRQNALQSHVGPSIGSSMKRERGIKLEEENAPKKVKFDEILTIDLTEDSDDDGDIVVLN</sequence>
<feature type="compositionally biased region" description="Basic and acidic residues" evidence="1">
    <location>
        <begin position="304"/>
        <end position="315"/>
    </location>
</feature>
<dbReference type="InterPro" id="IPR057678">
    <property type="entry name" value="DUF7918"/>
</dbReference>
<evidence type="ECO:0000259" key="2">
    <source>
        <dbReference type="Pfam" id="PF25534"/>
    </source>
</evidence>
<dbReference type="KEGG" id="mbe:MBM_03499"/>
<evidence type="ECO:0000256" key="1">
    <source>
        <dbReference type="SAM" id="MobiDB-lite"/>
    </source>
</evidence>
<dbReference type="PANTHER" id="PTHR36223">
    <property type="entry name" value="BETA-LACTAMASE-TYPE TRANSPEPTIDASE FOLD DOMAIN CONTAINING PROTEIN"/>
    <property type="match status" value="1"/>
</dbReference>
<gene>
    <name evidence="3" type="ORF">MBM_03499</name>
</gene>
<reference evidence="3 4" key="1">
    <citation type="journal article" date="2012" name="BMC Genomics">
        <title>Sequencing the genome of Marssonina brunnea reveals fungus-poplar co-evolution.</title>
        <authorList>
            <person name="Zhu S."/>
            <person name="Cao Y.-Z."/>
            <person name="Jiang C."/>
            <person name="Tan B.-Y."/>
            <person name="Wang Z."/>
            <person name="Feng S."/>
            <person name="Zhang L."/>
            <person name="Su X.-H."/>
            <person name="Brejova B."/>
            <person name="Vinar T."/>
            <person name="Xu M."/>
            <person name="Wang M.-X."/>
            <person name="Zhang S.-G."/>
            <person name="Huang M.-R."/>
            <person name="Wu R."/>
            <person name="Zhou Y."/>
        </authorList>
    </citation>
    <scope>NUCLEOTIDE SEQUENCE [LARGE SCALE GENOMIC DNA]</scope>
    <source>
        <strain evidence="3 4">MB_m1</strain>
    </source>
</reference>
<evidence type="ECO:0000313" key="4">
    <source>
        <dbReference type="Proteomes" id="UP000006753"/>
    </source>
</evidence>
<dbReference type="Pfam" id="PF25534">
    <property type="entry name" value="DUF7918"/>
    <property type="match status" value="2"/>
</dbReference>
<dbReference type="HOGENOM" id="CLU_070614_0_1_1"/>
<name>K1WZT9_MARBU</name>
<feature type="region of interest" description="Disordered" evidence="1">
    <location>
        <begin position="271"/>
        <end position="315"/>
    </location>
</feature>
<dbReference type="eggNOG" id="ENOG502SAV6">
    <property type="taxonomic scope" value="Eukaryota"/>
</dbReference>
<dbReference type="AlphaFoldDB" id="K1WZT9"/>
<dbReference type="EMBL" id="JH921433">
    <property type="protein sequence ID" value="EKD18506.1"/>
    <property type="molecule type" value="Genomic_DNA"/>
</dbReference>